<proteinExistence type="predicted"/>
<gene>
    <name evidence="2" type="ORF">HYPSUDRAFT_685083</name>
</gene>
<keyword evidence="1" id="KW-0732">Signal</keyword>
<evidence type="ECO:0000313" key="3">
    <source>
        <dbReference type="Proteomes" id="UP000054270"/>
    </source>
</evidence>
<accession>A0A0D2NS33</accession>
<name>A0A0D2NS33_HYPSF</name>
<dbReference type="EMBL" id="KN817556">
    <property type="protein sequence ID" value="KJA21614.1"/>
    <property type="molecule type" value="Genomic_DNA"/>
</dbReference>
<sequence>MTPILTLLILIESVCVISAISDDTPFVSLIVFSQSPSDIFRPSPLPIGTSICVLRLYRYIVRIAHIIPVDLTCSAVLELHDIHPADGAVRFELPLQASRQMITIQSRLIGPGSSSDVCVLAALGGVARRQEHSASPRCWVGGGRPYKATNAQTIA</sequence>
<evidence type="ECO:0000313" key="2">
    <source>
        <dbReference type="EMBL" id="KJA21614.1"/>
    </source>
</evidence>
<feature type="chain" id="PRO_5002248857" description="Secreted protein" evidence="1">
    <location>
        <begin position="20"/>
        <end position="155"/>
    </location>
</feature>
<dbReference type="AlphaFoldDB" id="A0A0D2NS33"/>
<keyword evidence="3" id="KW-1185">Reference proteome</keyword>
<dbReference type="Proteomes" id="UP000054270">
    <property type="component" value="Unassembled WGS sequence"/>
</dbReference>
<feature type="signal peptide" evidence="1">
    <location>
        <begin position="1"/>
        <end position="19"/>
    </location>
</feature>
<protein>
    <recommendedName>
        <fullName evidence="4">Secreted protein</fullName>
    </recommendedName>
</protein>
<evidence type="ECO:0000256" key="1">
    <source>
        <dbReference type="SAM" id="SignalP"/>
    </source>
</evidence>
<organism evidence="2 3">
    <name type="scientific">Hypholoma sublateritium (strain FD-334 SS-4)</name>
    <dbReference type="NCBI Taxonomy" id="945553"/>
    <lineage>
        <taxon>Eukaryota</taxon>
        <taxon>Fungi</taxon>
        <taxon>Dikarya</taxon>
        <taxon>Basidiomycota</taxon>
        <taxon>Agaricomycotina</taxon>
        <taxon>Agaricomycetes</taxon>
        <taxon>Agaricomycetidae</taxon>
        <taxon>Agaricales</taxon>
        <taxon>Agaricineae</taxon>
        <taxon>Strophariaceae</taxon>
        <taxon>Hypholoma</taxon>
    </lineage>
</organism>
<evidence type="ECO:0008006" key="4">
    <source>
        <dbReference type="Google" id="ProtNLM"/>
    </source>
</evidence>
<reference evidence="3" key="1">
    <citation type="submission" date="2014-04" db="EMBL/GenBank/DDBJ databases">
        <title>Evolutionary Origins and Diversification of the Mycorrhizal Mutualists.</title>
        <authorList>
            <consortium name="DOE Joint Genome Institute"/>
            <consortium name="Mycorrhizal Genomics Consortium"/>
            <person name="Kohler A."/>
            <person name="Kuo A."/>
            <person name="Nagy L.G."/>
            <person name="Floudas D."/>
            <person name="Copeland A."/>
            <person name="Barry K.W."/>
            <person name="Cichocki N."/>
            <person name="Veneault-Fourrey C."/>
            <person name="LaButti K."/>
            <person name="Lindquist E.A."/>
            <person name="Lipzen A."/>
            <person name="Lundell T."/>
            <person name="Morin E."/>
            <person name="Murat C."/>
            <person name="Riley R."/>
            <person name="Ohm R."/>
            <person name="Sun H."/>
            <person name="Tunlid A."/>
            <person name="Henrissat B."/>
            <person name="Grigoriev I.V."/>
            <person name="Hibbett D.S."/>
            <person name="Martin F."/>
        </authorList>
    </citation>
    <scope>NUCLEOTIDE SEQUENCE [LARGE SCALE GENOMIC DNA]</scope>
    <source>
        <strain evidence="3">FD-334 SS-4</strain>
    </source>
</reference>